<dbReference type="EMBL" id="PEBD01000008">
    <property type="protein sequence ID" value="PHV66768.1"/>
    <property type="molecule type" value="Genomic_DNA"/>
</dbReference>
<dbReference type="AlphaFoldDB" id="A0A2G3PLR1"/>
<organism evidence="2 3">
    <name type="scientific">Williamsia marianensis</name>
    <dbReference type="NCBI Taxonomy" id="85044"/>
    <lineage>
        <taxon>Bacteria</taxon>
        <taxon>Bacillati</taxon>
        <taxon>Actinomycetota</taxon>
        <taxon>Actinomycetes</taxon>
        <taxon>Mycobacteriales</taxon>
        <taxon>Nocardiaceae</taxon>
        <taxon>Williamsia</taxon>
    </lineage>
</organism>
<feature type="region of interest" description="Disordered" evidence="1">
    <location>
        <begin position="162"/>
        <end position="181"/>
    </location>
</feature>
<accession>A0A2G3PLR1</accession>
<sequence>MEPTIEYVFGAGDGRTSTWTSSADLTLGGGAPDAVRLDFDGDGLSDDALWDRDHDGRADCSALDLDDDGAVDAWFIDDGSGVWGERSEGTAGTGPVEPPEPARSPTPVDPGEPPTPSGDRTFDSNADGLDDIAVSRIGGRLYIDTDSDGKFDQVLIDSDLNGVADSGAHPGPEGLTFDRYG</sequence>
<evidence type="ECO:0000313" key="2">
    <source>
        <dbReference type="EMBL" id="PHV66768.1"/>
    </source>
</evidence>
<feature type="compositionally biased region" description="Pro residues" evidence="1">
    <location>
        <begin position="96"/>
        <end position="116"/>
    </location>
</feature>
<name>A0A2G3PLR1_WILMA</name>
<reference evidence="2 3" key="1">
    <citation type="submission" date="2017-10" db="EMBL/GenBank/DDBJ databases">
        <title>The draft genome sequence of Williamsia sp. BULT 1.1 isolated from the semi-arid grassland soils from South Africa.</title>
        <authorList>
            <person name="Kabwe M.H."/>
            <person name="Govender N."/>
            <person name="Mutseka Lunga P."/>
            <person name="Vikram S."/>
            <person name="Makhalanyane T.P."/>
        </authorList>
    </citation>
    <scope>NUCLEOTIDE SEQUENCE [LARGE SCALE GENOMIC DNA]</scope>
    <source>
        <strain evidence="2 3">BULT 1.1</strain>
    </source>
</reference>
<comment type="caution">
    <text evidence="2">The sequence shown here is derived from an EMBL/GenBank/DDBJ whole genome shotgun (WGS) entry which is preliminary data.</text>
</comment>
<evidence type="ECO:0000313" key="3">
    <source>
        <dbReference type="Proteomes" id="UP000225108"/>
    </source>
</evidence>
<feature type="region of interest" description="Disordered" evidence="1">
    <location>
        <begin position="79"/>
        <end position="128"/>
    </location>
</feature>
<proteinExistence type="predicted"/>
<dbReference type="RefSeq" id="WP_099382791.1">
    <property type="nucleotide sequence ID" value="NZ_PEBD01000008.1"/>
</dbReference>
<evidence type="ECO:0000256" key="1">
    <source>
        <dbReference type="SAM" id="MobiDB-lite"/>
    </source>
</evidence>
<evidence type="ECO:0008006" key="4">
    <source>
        <dbReference type="Google" id="ProtNLM"/>
    </source>
</evidence>
<gene>
    <name evidence="2" type="ORF">CSW57_10875</name>
</gene>
<dbReference type="Proteomes" id="UP000225108">
    <property type="component" value="Unassembled WGS sequence"/>
</dbReference>
<protein>
    <recommendedName>
        <fullName evidence="4">Pullulanase</fullName>
    </recommendedName>
</protein>